<dbReference type="Gene3D" id="1.50.10.10">
    <property type="match status" value="2"/>
</dbReference>
<dbReference type="PANTHER" id="PTHR33307:SF6">
    <property type="entry name" value="ALPHA-RHAMNOSIDASE (EUROFUNG)-RELATED"/>
    <property type="match status" value="1"/>
</dbReference>
<reference evidence="5 6" key="2">
    <citation type="journal article" date="2016" name="Genome Announc.">
        <title>Draft Genome Sequences of Streptomyces scabiei S58, Streptomyces turgidiscabies T45, and Streptomyces acidiscabies a10, the Pathogens of Potato Common Scab, Isolated in Japan.</title>
        <authorList>
            <person name="Tomihama T."/>
            <person name="Nishi Y."/>
            <person name="Sakai M."/>
            <person name="Ikenaga M."/>
            <person name="Okubo T."/>
            <person name="Ikeda S."/>
        </authorList>
    </citation>
    <scope>NUCLEOTIDE SEQUENCE [LARGE SCALE GENOMIC DNA]</scope>
    <source>
        <strain evidence="5 6">S58</strain>
    </source>
</reference>
<dbReference type="Proteomes" id="UP000067448">
    <property type="component" value="Unassembled WGS sequence"/>
</dbReference>
<dbReference type="GO" id="GO:0005975">
    <property type="term" value="P:carbohydrate metabolic process"/>
    <property type="evidence" value="ECO:0007669"/>
    <property type="project" value="InterPro"/>
</dbReference>
<dbReference type="InterPro" id="IPR012341">
    <property type="entry name" value="6hp_glycosidase-like_sf"/>
</dbReference>
<dbReference type="InterPro" id="IPR008928">
    <property type="entry name" value="6-hairpin_glycosidase_sf"/>
</dbReference>
<accession>A0A100JJB4</accession>
<evidence type="ECO:0000313" key="6">
    <source>
        <dbReference type="Proteomes" id="UP000067448"/>
    </source>
</evidence>
<comment type="catalytic activity">
    <reaction evidence="1">
        <text>Hydrolysis of terminal non-reducing alpha-L-rhamnose residues in alpha-L-rhamnosides.</text>
        <dbReference type="EC" id="3.2.1.40"/>
    </reaction>
</comment>
<feature type="region of interest" description="Disordered" evidence="3">
    <location>
        <begin position="199"/>
        <end position="227"/>
    </location>
</feature>
<evidence type="ECO:0000256" key="1">
    <source>
        <dbReference type="ARBA" id="ARBA00001445"/>
    </source>
</evidence>
<evidence type="ECO:0000256" key="3">
    <source>
        <dbReference type="SAM" id="MobiDB-lite"/>
    </source>
</evidence>
<feature type="region of interest" description="Disordered" evidence="3">
    <location>
        <begin position="240"/>
        <end position="278"/>
    </location>
</feature>
<feature type="domain" description="Alpha-L-rhamnosidase six-hairpin glycosidase" evidence="4">
    <location>
        <begin position="137"/>
        <end position="222"/>
    </location>
</feature>
<evidence type="ECO:0000259" key="4">
    <source>
        <dbReference type="Pfam" id="PF17389"/>
    </source>
</evidence>
<evidence type="ECO:0000256" key="2">
    <source>
        <dbReference type="ARBA" id="ARBA00012652"/>
    </source>
</evidence>
<dbReference type="EC" id="3.2.1.40" evidence="2"/>
<evidence type="ECO:0000313" key="5">
    <source>
        <dbReference type="EMBL" id="GAQ60586.1"/>
    </source>
</evidence>
<sequence>MSAVRETGTVTTNDPHVNKPAGNIRWGRRGNYLRVPTDCPQRDERLGWTGDTQVFAVTGLCNADAFTFLSHLQDTVVDSQTIYGADGAQYTGVAPGGRYNFPGGGSGWADCGVVLPWIRRQTGDTYAGQGSLTGDRLAPQETSAQLMSDAYYGYSAHLMARMARAIGRAEEAETYERLFGRIRQAFIARYLSTEGGRVAVRSGRGDASPIEPGSEPNEKTEDNSQSAPLWVLKLGLRERGAAPRPGRAPGGRHRQRRGPQGGAPGQCPRPVPREHAVRRVPRRQFKRVPAVSADSVREGGTPLADVAGVRFLGHAEGVSSCLLPSGPYRLTADLR</sequence>
<dbReference type="InterPro" id="IPR016007">
    <property type="entry name" value="Alpha_rhamnosid"/>
</dbReference>
<reference evidence="6" key="3">
    <citation type="submission" date="2016-02" db="EMBL/GenBank/DDBJ databases">
        <title>Draft genome of pathogenic Streptomyces sp. in Japan.</title>
        <authorList>
            <person name="Tomihama T."/>
            <person name="Ikenaga M."/>
            <person name="Sakai M."/>
            <person name="Okubo T."/>
            <person name="Ikeda S."/>
        </authorList>
    </citation>
    <scope>NUCLEOTIDE SEQUENCE [LARGE SCALE GENOMIC DNA]</scope>
    <source>
        <strain evidence="6">S58</strain>
    </source>
</reference>
<dbReference type="Pfam" id="PF17389">
    <property type="entry name" value="Bac_rhamnosid6H"/>
    <property type="match status" value="2"/>
</dbReference>
<dbReference type="AlphaFoldDB" id="A0A100JJB4"/>
<dbReference type="EMBL" id="BCMM01000003">
    <property type="protein sequence ID" value="GAQ60586.1"/>
    <property type="molecule type" value="Genomic_DNA"/>
</dbReference>
<dbReference type="PANTHER" id="PTHR33307">
    <property type="entry name" value="ALPHA-RHAMNOSIDASE (EUROFUNG)"/>
    <property type="match status" value="1"/>
</dbReference>
<reference evidence="6" key="1">
    <citation type="submission" date="2015-11" db="EMBL/GenBank/DDBJ databases">
        <authorList>
            <consortium name="Cross-ministerial Strategic Innovation Promotion Program (SIP) consortium"/>
            <person name="Tomihama T."/>
            <person name="Ikenaga M."/>
            <person name="Sakai M."/>
            <person name="Okubo T."/>
            <person name="Ikeda S."/>
        </authorList>
    </citation>
    <scope>NUCLEOTIDE SEQUENCE [LARGE SCALE GENOMIC DNA]</scope>
    <source>
        <strain evidence="6">S58</strain>
    </source>
</reference>
<comment type="caution">
    <text evidence="5">The sequence shown here is derived from an EMBL/GenBank/DDBJ whole genome shotgun (WGS) entry which is preliminary data.</text>
</comment>
<dbReference type="SUPFAM" id="SSF48208">
    <property type="entry name" value="Six-hairpin glycosidases"/>
    <property type="match status" value="1"/>
</dbReference>
<organism evidence="5 6">
    <name type="scientific">Streptomyces scabiei</name>
    <dbReference type="NCBI Taxonomy" id="1930"/>
    <lineage>
        <taxon>Bacteria</taxon>
        <taxon>Bacillati</taxon>
        <taxon>Actinomycetota</taxon>
        <taxon>Actinomycetes</taxon>
        <taxon>Kitasatosporales</taxon>
        <taxon>Streptomycetaceae</taxon>
        <taxon>Streptomyces</taxon>
    </lineage>
</organism>
<feature type="region of interest" description="Disordered" evidence="3">
    <location>
        <begin position="1"/>
        <end position="21"/>
    </location>
</feature>
<dbReference type="InterPro" id="IPR035396">
    <property type="entry name" value="Bac_rhamnosid6H"/>
</dbReference>
<feature type="domain" description="Alpha-L-rhamnosidase six-hairpin glycosidase" evidence="4">
    <location>
        <begin position="5"/>
        <end position="124"/>
    </location>
</feature>
<name>A0A100JJB4_STRSC</name>
<protein>
    <recommendedName>
        <fullName evidence="2">alpha-L-rhamnosidase</fullName>
        <ecNumber evidence="2">3.2.1.40</ecNumber>
    </recommendedName>
</protein>
<gene>
    <name evidence="5" type="ORF">SsS58_00926</name>
</gene>
<proteinExistence type="predicted"/>
<dbReference type="GO" id="GO:0030596">
    <property type="term" value="F:alpha-L-rhamnosidase activity"/>
    <property type="evidence" value="ECO:0007669"/>
    <property type="project" value="UniProtKB-EC"/>
</dbReference>